<dbReference type="InterPro" id="IPR008018">
    <property type="entry name" value="Phage_tail_attach_FII"/>
</dbReference>
<gene>
    <name evidence="1" type="ORF">CYJ10_29425</name>
</gene>
<dbReference type="EMBL" id="PJRP01000021">
    <property type="protein sequence ID" value="PLP96966.1"/>
    <property type="molecule type" value="Genomic_DNA"/>
</dbReference>
<dbReference type="Proteomes" id="UP000234341">
    <property type="component" value="Unassembled WGS sequence"/>
</dbReference>
<dbReference type="InterPro" id="IPR053734">
    <property type="entry name" value="Phage_Head-Tail_Connect_sf"/>
</dbReference>
<dbReference type="OrthoDB" id="8595390at2"/>
<dbReference type="Gene3D" id="2.40.10.180">
    <property type="entry name" value="Phage tail proteins"/>
    <property type="match status" value="1"/>
</dbReference>
<sequence>MSVDWNSVVLGPLMGVFAEPVEFRPVGGGTPINISGVFDRAYTRDVALEDGSIGVTTESPTLGVRLSDFPSPPKQNDRFFIPSAGVTFIVREVRVDGHGGARCLLNKVAT</sequence>
<dbReference type="RefSeq" id="WP_101684975.1">
    <property type="nucleotide sequence ID" value="NZ_PJRP01000021.1"/>
</dbReference>
<evidence type="ECO:0000313" key="1">
    <source>
        <dbReference type="EMBL" id="PLP96966.1"/>
    </source>
</evidence>
<accession>A0A2N5C417</accession>
<name>A0A2N5C417_9BURK</name>
<organism evidence="1 2">
    <name type="scientific">Cupriavidus pauculus</name>
    <dbReference type="NCBI Taxonomy" id="82633"/>
    <lineage>
        <taxon>Bacteria</taxon>
        <taxon>Pseudomonadati</taxon>
        <taxon>Pseudomonadota</taxon>
        <taxon>Betaproteobacteria</taxon>
        <taxon>Burkholderiales</taxon>
        <taxon>Burkholderiaceae</taxon>
        <taxon>Cupriavidus</taxon>
    </lineage>
</organism>
<dbReference type="Pfam" id="PF05354">
    <property type="entry name" value="Phage_attach"/>
    <property type="match status" value="1"/>
</dbReference>
<proteinExistence type="predicted"/>
<reference evidence="1 2" key="1">
    <citation type="submission" date="2017-12" db="EMBL/GenBank/DDBJ databases">
        <title>Genome sequence of the active heterotrophic nitrifier-denitrifier, Cupriavidus pauculus UM1.</title>
        <authorList>
            <person name="Putonti C."/>
            <person name="Castignetti D."/>
        </authorList>
    </citation>
    <scope>NUCLEOTIDE SEQUENCE [LARGE SCALE GENOMIC DNA]</scope>
    <source>
        <strain evidence="1 2">UM1</strain>
    </source>
</reference>
<dbReference type="GO" id="GO:0019068">
    <property type="term" value="P:virion assembly"/>
    <property type="evidence" value="ECO:0007669"/>
    <property type="project" value="InterPro"/>
</dbReference>
<comment type="caution">
    <text evidence="1">The sequence shown here is derived from an EMBL/GenBank/DDBJ whole genome shotgun (WGS) entry which is preliminary data.</text>
</comment>
<protein>
    <recommendedName>
        <fullName evidence="3">Phage tail protein</fullName>
    </recommendedName>
</protein>
<evidence type="ECO:0000313" key="2">
    <source>
        <dbReference type="Proteomes" id="UP000234341"/>
    </source>
</evidence>
<dbReference type="AlphaFoldDB" id="A0A2N5C417"/>
<evidence type="ECO:0008006" key="3">
    <source>
        <dbReference type="Google" id="ProtNLM"/>
    </source>
</evidence>